<evidence type="ECO:0000313" key="2">
    <source>
        <dbReference type="Proteomes" id="UP001189429"/>
    </source>
</evidence>
<dbReference type="EMBL" id="CAUYUJ010019615">
    <property type="protein sequence ID" value="CAK0892440.1"/>
    <property type="molecule type" value="Genomic_DNA"/>
</dbReference>
<evidence type="ECO:0000313" key="1">
    <source>
        <dbReference type="EMBL" id="CAK0892440.1"/>
    </source>
</evidence>
<proteinExistence type="predicted"/>
<organism evidence="1 2">
    <name type="scientific">Prorocentrum cordatum</name>
    <dbReference type="NCBI Taxonomy" id="2364126"/>
    <lineage>
        <taxon>Eukaryota</taxon>
        <taxon>Sar</taxon>
        <taxon>Alveolata</taxon>
        <taxon>Dinophyceae</taxon>
        <taxon>Prorocentrales</taxon>
        <taxon>Prorocentraceae</taxon>
        <taxon>Prorocentrum</taxon>
    </lineage>
</organism>
<protein>
    <submittedName>
        <fullName evidence="1">Uncharacterized protein</fullName>
    </submittedName>
</protein>
<name>A0ABN9X440_9DINO</name>
<sequence length="149" mass="15359">MKDVDHGGPLRGEGVGHCECEGKLDGSDVLQGGDHDGPLRGKVVGHGECEVKLESPRAMKCKLVDIGKKGMPRKKGKAAQATDNPAGLPTADDAAERARQALSLASAECRQREAQFAAARADLAIEEIEVRAAVAELAAAGGAGDEPPV</sequence>
<reference evidence="1" key="1">
    <citation type="submission" date="2023-10" db="EMBL/GenBank/DDBJ databases">
        <authorList>
            <person name="Chen Y."/>
            <person name="Shah S."/>
            <person name="Dougan E. K."/>
            <person name="Thang M."/>
            <person name="Chan C."/>
        </authorList>
    </citation>
    <scope>NUCLEOTIDE SEQUENCE [LARGE SCALE GENOMIC DNA]</scope>
</reference>
<comment type="caution">
    <text evidence="1">The sequence shown here is derived from an EMBL/GenBank/DDBJ whole genome shotgun (WGS) entry which is preliminary data.</text>
</comment>
<accession>A0ABN9X440</accession>
<dbReference type="Proteomes" id="UP001189429">
    <property type="component" value="Unassembled WGS sequence"/>
</dbReference>
<gene>
    <name evidence="1" type="ORF">PCOR1329_LOCUS72098</name>
</gene>
<keyword evidence="2" id="KW-1185">Reference proteome</keyword>